<name>A0A4R2LAC3_9FIRM</name>
<sequence>MEFKFEIMTDGSARLVKAEGKDKVVSLPDVWNDHPVTAIGEYAFYEQREMTRIRLPRSMKVIGDHAFAECRFLEQIEFPKGTERIDDYAFYNCTRLARVVLPGTLTHMGYGAFRNDSDLRDIHLYTVQGMESQINTILSDTNFELTVTFHYKDGNVSQLVFTDFFYEETANEEARQFNHKTYGSGSLYRNCISSTGIDYMKYDEIFELTIHRDEPTTVMDLALKRLSYPYELASQARRFYIDYLKSMGAQVLFYMVETKRWSLFSLLTEGEPLPKEMLDAGIEFGQKNQVPEFVSMLMQYKNVHYSSMKKTFDL</sequence>
<evidence type="ECO:0000313" key="2">
    <source>
        <dbReference type="Proteomes" id="UP000295711"/>
    </source>
</evidence>
<dbReference type="RefSeq" id="WP_132091053.1">
    <property type="nucleotide sequence ID" value="NZ_JANKAQ010000007.1"/>
</dbReference>
<evidence type="ECO:0000313" key="1">
    <source>
        <dbReference type="EMBL" id="TCO84868.1"/>
    </source>
</evidence>
<accession>A0A4R2LAC3</accession>
<dbReference type="InterPro" id="IPR053139">
    <property type="entry name" value="Surface_bspA-like"/>
</dbReference>
<keyword evidence="2" id="KW-1185">Reference proteome</keyword>
<proteinExistence type="predicted"/>
<gene>
    <name evidence="1" type="ORF">EV212_105135</name>
</gene>
<dbReference type="Gene3D" id="3.80.10.10">
    <property type="entry name" value="Ribonuclease Inhibitor"/>
    <property type="match status" value="1"/>
</dbReference>
<dbReference type="InterPro" id="IPR026906">
    <property type="entry name" value="LRR_5"/>
</dbReference>
<protein>
    <submittedName>
        <fullName evidence="1">Leucine rich repeat (LRR) protein</fullName>
    </submittedName>
</protein>
<dbReference type="PANTHER" id="PTHR45661:SF3">
    <property type="entry name" value="IG-LIKE DOMAIN-CONTAINING PROTEIN"/>
    <property type="match status" value="1"/>
</dbReference>
<comment type="caution">
    <text evidence="1">The sequence shown here is derived from an EMBL/GenBank/DDBJ whole genome shotgun (WGS) entry which is preliminary data.</text>
</comment>
<dbReference type="Pfam" id="PF13306">
    <property type="entry name" value="LRR_5"/>
    <property type="match status" value="1"/>
</dbReference>
<dbReference type="OrthoDB" id="1824119at2"/>
<dbReference type="InterPro" id="IPR032675">
    <property type="entry name" value="LRR_dom_sf"/>
</dbReference>
<dbReference type="AlphaFoldDB" id="A0A4R2LAC3"/>
<reference evidence="1 2" key="1">
    <citation type="submission" date="2019-03" db="EMBL/GenBank/DDBJ databases">
        <title>Genomic Encyclopedia of Type Strains, Phase IV (KMG-IV): sequencing the most valuable type-strain genomes for metagenomic binning, comparative biology and taxonomic classification.</title>
        <authorList>
            <person name="Goeker M."/>
        </authorList>
    </citation>
    <scope>NUCLEOTIDE SEQUENCE [LARGE SCALE GENOMIC DNA]</scope>
    <source>
        <strain evidence="1 2">DSM 28559</strain>
    </source>
</reference>
<dbReference type="Proteomes" id="UP000295711">
    <property type="component" value="Unassembled WGS sequence"/>
</dbReference>
<dbReference type="PANTHER" id="PTHR45661">
    <property type="entry name" value="SURFACE ANTIGEN"/>
    <property type="match status" value="1"/>
</dbReference>
<dbReference type="EMBL" id="SLXA01000005">
    <property type="protein sequence ID" value="TCO84868.1"/>
    <property type="molecule type" value="Genomic_DNA"/>
</dbReference>
<dbReference type="SUPFAM" id="SSF52058">
    <property type="entry name" value="L domain-like"/>
    <property type="match status" value="1"/>
</dbReference>
<organism evidence="1 2">
    <name type="scientific">Frisingicoccus caecimuris</name>
    <dbReference type="NCBI Taxonomy" id="1796636"/>
    <lineage>
        <taxon>Bacteria</taxon>
        <taxon>Bacillati</taxon>
        <taxon>Bacillota</taxon>
        <taxon>Clostridia</taxon>
        <taxon>Lachnospirales</taxon>
        <taxon>Lachnospiraceae</taxon>
        <taxon>Frisingicoccus</taxon>
    </lineage>
</organism>